<keyword evidence="3" id="KW-1185">Reference proteome</keyword>
<name>A0ABT2ANA8_9BURK</name>
<dbReference type="EMBL" id="JANUHA010000010">
    <property type="protein sequence ID" value="MCS0597722.1"/>
    <property type="molecule type" value="Genomic_DNA"/>
</dbReference>
<proteinExistence type="predicted"/>
<protein>
    <recommendedName>
        <fullName evidence="4">Relaxase/mobilization nuclease domain-containing protein</fullName>
    </recommendedName>
</protein>
<reference evidence="2 3" key="1">
    <citation type="submission" date="2022-08" db="EMBL/GenBank/DDBJ databases">
        <title>Reclassification of Massilia species as members of the genera Telluria, Duganella, Pseudoduganella, Mokoshia gen. nov. and Zemynaea gen. nov. using orthogonal and non-orthogonal genome-based approaches.</title>
        <authorList>
            <person name="Bowman J.P."/>
        </authorList>
    </citation>
    <scope>NUCLEOTIDE SEQUENCE [LARGE SCALE GENOMIC DNA]</scope>
    <source>
        <strain evidence="2 3">JCM 31661</strain>
    </source>
</reference>
<accession>A0ABT2ANA8</accession>
<dbReference type="RefSeq" id="WP_258828744.1">
    <property type="nucleotide sequence ID" value="NZ_JANUHA010000010.1"/>
</dbReference>
<evidence type="ECO:0000313" key="2">
    <source>
        <dbReference type="EMBL" id="MCS0597722.1"/>
    </source>
</evidence>
<evidence type="ECO:0000313" key="3">
    <source>
        <dbReference type="Proteomes" id="UP001206572"/>
    </source>
</evidence>
<comment type="caution">
    <text evidence="2">The sequence shown here is derived from an EMBL/GenBank/DDBJ whole genome shotgun (WGS) entry which is preliminary data.</text>
</comment>
<gene>
    <name evidence="2" type="ORF">NX780_15350</name>
</gene>
<sequence>MPKASIEYPSIIVNRNGNNGWHKKGKRAYRNAVLTILQFLQTAKEPRLYHLCFEGKSHRQQMKMLKALVQMADRAGINCEWFAARETADRTKVDHLHVFMVIDAYGIKVAKLFNQFDDGQVAQLCAKHGVNFSIFSPKDDLGIHGNNTYMALPYQGPGNRETELGRKRLADALTWLTYNYKARSKPTEEEADGQIFPSSRPTRKRKNPLLPAALPAAEEIVAPITETKGDELTPAERYVGTRYEEAVDAGLDVEALRLYLLSKGIPRTPAQVRYELDEVYGFHQYASQHPAPAQRTYAEIDAHLGREKPSKVDRVVTSLPVGSRQGTVAKFSRDRALLRPLNGRIIIATTRTQQDDYHEASRFLHQSID</sequence>
<dbReference type="Proteomes" id="UP001206572">
    <property type="component" value="Unassembled WGS sequence"/>
</dbReference>
<organism evidence="2 3">
    <name type="scientific">Massilia agri</name>
    <dbReference type="NCBI Taxonomy" id="1886785"/>
    <lineage>
        <taxon>Bacteria</taxon>
        <taxon>Pseudomonadati</taxon>
        <taxon>Pseudomonadota</taxon>
        <taxon>Betaproteobacteria</taxon>
        <taxon>Burkholderiales</taxon>
        <taxon>Oxalobacteraceae</taxon>
        <taxon>Telluria group</taxon>
        <taxon>Massilia</taxon>
    </lineage>
</organism>
<feature type="region of interest" description="Disordered" evidence="1">
    <location>
        <begin position="187"/>
        <end position="206"/>
    </location>
</feature>
<evidence type="ECO:0008006" key="4">
    <source>
        <dbReference type="Google" id="ProtNLM"/>
    </source>
</evidence>
<evidence type="ECO:0000256" key="1">
    <source>
        <dbReference type="SAM" id="MobiDB-lite"/>
    </source>
</evidence>